<sequence length="715" mass="81541">MERGEAKGESAEQKKQELKMKVKKLKKGGIQVGKRSGPSTPSPIWRLEFTSLNRPIVQEFLDPNNIPTTTTVSARKLCATLWEIHPQPHHHHTSLAKMPNPKSSHFNHNSRPFNLPNYVRHPPTCSPHPHPRQPESASGSRRHLSASLMKHHESVERNGHALQPVSPASYDNSMEVAAYNPAVTPTSSLDSRGKLGKPRYNLKTSTELLTVLNRIWSLEEQHVSDIALVKALKMELDHSQTKIKELLQEKQTERQEVNDLMKQVAEEKIIRKDKERNRIKAAVQSWKDELEDERKLRKCSESLHRKLARDLSDMKSSFSNILKELERERKARILLENLCDEFAKGIRDYEEEVRLLRHKPEMDHAHMKNADRLILHISESWLDERMQMKIAETQNSLSDKNTILDKLRLDIENFLQAKHFSKSRTGGSLSTNEQKKSHSSRHSTESFPLNEAVSAPRDTVNEEYSTDVDLQVLELNKSASRKQSRGSSKQHGDSARKGHLEELVNSNSGKKKVRSRKRNKGHNLSSLPGWFHEQVTRTESQFPDWERGELEGETGATEESKHNGAGGLKLNHVVDDLIRNHSLSSEGDKVHPETDLKEDSHVQSLFTSHGSPVQKWMSKLTSPDFEKSESSLKVPRGLKVNTLKEKLLEASLKGGDGRPRLLVHEHPWLRRLNTVAQSKGLHELGDEATLIFLVLKGSYWLNNQVTDMHPPDQER</sequence>
<dbReference type="Proteomes" id="UP000829398">
    <property type="component" value="Chromosome 3"/>
</dbReference>
<accession>A0ACB8MPR8</accession>
<protein>
    <submittedName>
        <fullName evidence="1">Uncharacterized protein</fullName>
    </submittedName>
</protein>
<proteinExistence type="predicted"/>
<name>A0ACB8MPR8_CITSI</name>
<keyword evidence="2" id="KW-1185">Reference proteome</keyword>
<evidence type="ECO:0000313" key="2">
    <source>
        <dbReference type="Proteomes" id="UP000829398"/>
    </source>
</evidence>
<gene>
    <name evidence="1" type="ORF">KPL71_010644</name>
</gene>
<reference evidence="2" key="1">
    <citation type="journal article" date="2023" name="Hortic. Res.">
        <title>A chromosome-level phased genome enabling allele-level studies in sweet orange: a case study on citrus Huanglongbing tolerance.</title>
        <authorList>
            <person name="Wu B."/>
            <person name="Yu Q."/>
            <person name="Deng Z."/>
            <person name="Duan Y."/>
            <person name="Luo F."/>
            <person name="Gmitter F. Jr."/>
        </authorList>
    </citation>
    <scope>NUCLEOTIDE SEQUENCE [LARGE SCALE GENOMIC DNA]</scope>
    <source>
        <strain evidence="2">cv. Valencia</strain>
    </source>
</reference>
<dbReference type="EMBL" id="CM039172">
    <property type="protein sequence ID" value="KAH9787628.1"/>
    <property type="molecule type" value="Genomic_DNA"/>
</dbReference>
<evidence type="ECO:0000313" key="1">
    <source>
        <dbReference type="EMBL" id="KAH9787628.1"/>
    </source>
</evidence>
<comment type="caution">
    <text evidence="1">The sequence shown here is derived from an EMBL/GenBank/DDBJ whole genome shotgun (WGS) entry which is preliminary data.</text>
</comment>
<organism evidence="1 2">
    <name type="scientific">Citrus sinensis</name>
    <name type="common">Sweet orange</name>
    <name type="synonym">Citrus aurantium var. sinensis</name>
    <dbReference type="NCBI Taxonomy" id="2711"/>
    <lineage>
        <taxon>Eukaryota</taxon>
        <taxon>Viridiplantae</taxon>
        <taxon>Streptophyta</taxon>
        <taxon>Embryophyta</taxon>
        <taxon>Tracheophyta</taxon>
        <taxon>Spermatophyta</taxon>
        <taxon>Magnoliopsida</taxon>
        <taxon>eudicotyledons</taxon>
        <taxon>Gunneridae</taxon>
        <taxon>Pentapetalae</taxon>
        <taxon>rosids</taxon>
        <taxon>malvids</taxon>
        <taxon>Sapindales</taxon>
        <taxon>Rutaceae</taxon>
        <taxon>Aurantioideae</taxon>
        <taxon>Citrus</taxon>
    </lineage>
</organism>